<feature type="region of interest" description="Disordered" evidence="1">
    <location>
        <begin position="1"/>
        <end position="53"/>
    </location>
</feature>
<dbReference type="AlphaFoldDB" id="A0AAW2FUV7"/>
<dbReference type="EMBL" id="JADYXP020000008">
    <property type="protein sequence ID" value="KAL0119223.1"/>
    <property type="molecule type" value="Genomic_DNA"/>
</dbReference>
<protein>
    <submittedName>
        <fullName evidence="2">Uncharacterized protein</fullName>
    </submittedName>
</protein>
<dbReference type="Proteomes" id="UP001430953">
    <property type="component" value="Unassembled WGS sequence"/>
</dbReference>
<evidence type="ECO:0000256" key="1">
    <source>
        <dbReference type="SAM" id="MobiDB-lite"/>
    </source>
</evidence>
<reference evidence="2 3" key="1">
    <citation type="submission" date="2023-03" db="EMBL/GenBank/DDBJ databases">
        <title>High recombination rates correlate with genetic variation in Cardiocondyla obscurior ants.</title>
        <authorList>
            <person name="Errbii M."/>
        </authorList>
    </citation>
    <scope>NUCLEOTIDE SEQUENCE [LARGE SCALE GENOMIC DNA]</scope>
    <source>
        <strain evidence="2">Alpha-2009</strain>
        <tissue evidence="2">Whole body</tissue>
    </source>
</reference>
<organism evidence="2 3">
    <name type="scientific">Cardiocondyla obscurior</name>
    <dbReference type="NCBI Taxonomy" id="286306"/>
    <lineage>
        <taxon>Eukaryota</taxon>
        <taxon>Metazoa</taxon>
        <taxon>Ecdysozoa</taxon>
        <taxon>Arthropoda</taxon>
        <taxon>Hexapoda</taxon>
        <taxon>Insecta</taxon>
        <taxon>Pterygota</taxon>
        <taxon>Neoptera</taxon>
        <taxon>Endopterygota</taxon>
        <taxon>Hymenoptera</taxon>
        <taxon>Apocrita</taxon>
        <taxon>Aculeata</taxon>
        <taxon>Formicoidea</taxon>
        <taxon>Formicidae</taxon>
        <taxon>Myrmicinae</taxon>
        <taxon>Cardiocondyla</taxon>
    </lineage>
</organism>
<comment type="caution">
    <text evidence="2">The sequence shown here is derived from an EMBL/GenBank/DDBJ whole genome shotgun (WGS) entry which is preliminary data.</text>
</comment>
<name>A0AAW2FUV7_9HYME</name>
<accession>A0AAW2FUV7</accession>
<evidence type="ECO:0000313" key="2">
    <source>
        <dbReference type="EMBL" id="KAL0119223.1"/>
    </source>
</evidence>
<proteinExistence type="predicted"/>
<keyword evidence="3" id="KW-1185">Reference proteome</keyword>
<gene>
    <name evidence="2" type="ORF">PUN28_009661</name>
</gene>
<sequence>MAAGWPVSSGLISRRDNPANLISTSPASLGDPIPRFALRERSKDSAPLPTSLC</sequence>
<evidence type="ECO:0000313" key="3">
    <source>
        <dbReference type="Proteomes" id="UP001430953"/>
    </source>
</evidence>